<dbReference type="InterPro" id="IPR050351">
    <property type="entry name" value="BphY/WalK/GraS-like"/>
</dbReference>
<evidence type="ECO:0000259" key="18">
    <source>
        <dbReference type="PROSITE" id="PS50113"/>
    </source>
</evidence>
<keyword evidence="14" id="KW-0175">Coiled coil</keyword>
<feature type="domain" description="HAMP" evidence="19">
    <location>
        <begin position="330"/>
        <end position="382"/>
    </location>
</feature>
<dbReference type="PANTHER" id="PTHR42878:SF7">
    <property type="entry name" value="SENSOR HISTIDINE KINASE GLRK"/>
    <property type="match status" value="1"/>
</dbReference>
<evidence type="ECO:0000256" key="7">
    <source>
        <dbReference type="ARBA" id="ARBA00022692"/>
    </source>
</evidence>
<dbReference type="InterPro" id="IPR036097">
    <property type="entry name" value="HisK_dim/P_sf"/>
</dbReference>
<evidence type="ECO:0000256" key="3">
    <source>
        <dbReference type="ARBA" id="ARBA00012438"/>
    </source>
</evidence>
<comment type="caution">
    <text evidence="20">The sequence shown here is derived from an EMBL/GenBank/DDBJ whole genome shotgun (WGS) entry which is preliminary data.</text>
</comment>
<dbReference type="SUPFAM" id="SSF158472">
    <property type="entry name" value="HAMP domain-like"/>
    <property type="match status" value="1"/>
</dbReference>
<feature type="transmembrane region" description="Helical" evidence="15">
    <location>
        <begin position="305"/>
        <end position="330"/>
    </location>
</feature>
<dbReference type="GO" id="GO:0005886">
    <property type="term" value="C:plasma membrane"/>
    <property type="evidence" value="ECO:0007669"/>
    <property type="project" value="UniProtKB-SubCell"/>
</dbReference>
<name>A0A2M6WTG0_9BACT</name>
<dbReference type="CDD" id="cd00075">
    <property type="entry name" value="HATPase"/>
    <property type="match status" value="1"/>
</dbReference>
<dbReference type="InterPro" id="IPR003660">
    <property type="entry name" value="HAMP_dom"/>
</dbReference>
<dbReference type="Gene3D" id="3.30.450.20">
    <property type="entry name" value="PAS domain"/>
    <property type="match status" value="3"/>
</dbReference>
<dbReference type="CDD" id="cd00082">
    <property type="entry name" value="HisKA"/>
    <property type="match status" value="1"/>
</dbReference>
<dbReference type="PROSITE" id="PS50885">
    <property type="entry name" value="HAMP"/>
    <property type="match status" value="1"/>
</dbReference>
<dbReference type="SMART" id="SM00304">
    <property type="entry name" value="HAMP"/>
    <property type="match status" value="1"/>
</dbReference>
<dbReference type="InterPro" id="IPR000014">
    <property type="entry name" value="PAS"/>
</dbReference>
<evidence type="ECO:0000256" key="10">
    <source>
        <dbReference type="ARBA" id="ARBA00022840"/>
    </source>
</evidence>
<feature type="domain" description="PAC" evidence="18">
    <location>
        <begin position="500"/>
        <end position="555"/>
    </location>
</feature>
<dbReference type="InterPro" id="IPR036890">
    <property type="entry name" value="HATPase_C_sf"/>
</dbReference>
<sequence length="791" mass="90195">MKNFSVKKKITLSILFTGLFIGSVVSASVFLYLREALISNQINLLSQVVIEQNHETEQTLANNLLFTKMLATRTKVQEYLEFQTESRRIELDEILKEYHKEDANFLAIYLLDEKGTALISTDSSFVNKDYSFRDYFKNAKTGKITATALWGVTSKQFGYYFSQPIYNQQGKFIGAMVIKTTGEDLTKQVLESELSKQNDIMLVDRYGIILSTNKQGRFLKSLGALTEQEQEEIKSSKRFGDNAIDPLQYNEIQEAVRNYADYRIISIYDQEDSDQEYFFIYRLAGEDLFLVVEAGLENLLVMFSFTLWMVTGLIAVMVLLMSIMVYWLLFKFLKPLYLLREAANQIGQGDFSYKIKTVNDDEFGDLAKSFNLMNGQLKDLYSGMDKKIKDRTKDLNEKNKNLDKQQEAVLNILEDVAVEKKKAESLADDLEKFRLAVDNSSEQIVITDKEGLVLYGNKAMQTITGYSTKEVLGTKAGKLWRLPMPKQYYENFWDTIKNKKQPFIGVIQNKRKNGEEYDAAISVYPIMNSDNEIVYFVAIERDVTKEKQVDRAKTEFVSLASHQLRTPLSTVNWYVEMLLSGDAGELNEEQKKYLAEVYQGNQRMVDLVNSLLNVSRIELGKLAIKPEFLNIAELAQSAVAEQQPQIMQKEHKLITNFVKDAPKLMADPKLLRMVFQNLLSNAIKYTPPKGRIEMKVEYKTKQKAFVITVADNGIGIPTEQCNRIFTKMFRADNVKEADTEGTGLGLYIIKSIIEGSGGSITFQSVENEGTKFTATLPLEGMKEVKGDKSLI</sequence>
<dbReference type="InterPro" id="IPR000700">
    <property type="entry name" value="PAS-assoc_C"/>
</dbReference>
<reference evidence="21" key="1">
    <citation type="submission" date="2017-09" db="EMBL/GenBank/DDBJ databases">
        <title>Depth-based differentiation of microbial function through sediment-hosted aquifers and enrichment of novel symbionts in the deep terrestrial subsurface.</title>
        <authorList>
            <person name="Probst A.J."/>
            <person name="Ladd B."/>
            <person name="Jarett J.K."/>
            <person name="Geller-Mcgrath D.E."/>
            <person name="Sieber C.M.K."/>
            <person name="Emerson J.B."/>
            <person name="Anantharaman K."/>
            <person name="Thomas B.C."/>
            <person name="Malmstrom R."/>
            <person name="Stieglmeier M."/>
            <person name="Klingl A."/>
            <person name="Woyke T."/>
            <person name="Ryan C.M."/>
            <person name="Banfield J.F."/>
        </authorList>
    </citation>
    <scope>NUCLEOTIDE SEQUENCE [LARGE SCALE GENOMIC DNA]</scope>
</reference>
<keyword evidence="9" id="KW-0418">Kinase</keyword>
<evidence type="ECO:0000256" key="12">
    <source>
        <dbReference type="ARBA" id="ARBA00023012"/>
    </source>
</evidence>
<feature type="domain" description="Histidine kinase" evidence="16">
    <location>
        <begin position="559"/>
        <end position="780"/>
    </location>
</feature>
<accession>A0A2M6WTG0</accession>
<dbReference type="GO" id="GO:0005524">
    <property type="term" value="F:ATP binding"/>
    <property type="evidence" value="ECO:0007669"/>
    <property type="project" value="UniProtKB-KW"/>
</dbReference>
<evidence type="ECO:0000256" key="6">
    <source>
        <dbReference type="ARBA" id="ARBA00022679"/>
    </source>
</evidence>
<dbReference type="NCBIfam" id="TIGR00229">
    <property type="entry name" value="sensory_box"/>
    <property type="match status" value="1"/>
</dbReference>
<evidence type="ECO:0000256" key="5">
    <source>
        <dbReference type="ARBA" id="ARBA00022553"/>
    </source>
</evidence>
<evidence type="ECO:0000256" key="11">
    <source>
        <dbReference type="ARBA" id="ARBA00022989"/>
    </source>
</evidence>
<proteinExistence type="predicted"/>
<evidence type="ECO:0000256" key="15">
    <source>
        <dbReference type="SAM" id="Phobius"/>
    </source>
</evidence>
<evidence type="ECO:0000256" key="13">
    <source>
        <dbReference type="ARBA" id="ARBA00023136"/>
    </source>
</evidence>
<keyword evidence="7 15" id="KW-0812">Transmembrane</keyword>
<dbReference type="SUPFAM" id="SSF47384">
    <property type="entry name" value="Homodimeric domain of signal transducing histidine kinase"/>
    <property type="match status" value="1"/>
</dbReference>
<dbReference type="SUPFAM" id="SSF55874">
    <property type="entry name" value="ATPase domain of HSP90 chaperone/DNA topoisomerase II/histidine kinase"/>
    <property type="match status" value="1"/>
</dbReference>
<evidence type="ECO:0000256" key="4">
    <source>
        <dbReference type="ARBA" id="ARBA00022475"/>
    </source>
</evidence>
<dbReference type="Gene3D" id="6.10.340.10">
    <property type="match status" value="1"/>
</dbReference>
<dbReference type="SUPFAM" id="SSF55785">
    <property type="entry name" value="PYP-like sensor domain (PAS domain)"/>
    <property type="match status" value="1"/>
</dbReference>
<dbReference type="CDD" id="cd06225">
    <property type="entry name" value="HAMP"/>
    <property type="match status" value="1"/>
</dbReference>
<dbReference type="InterPro" id="IPR033479">
    <property type="entry name" value="dCache_1"/>
</dbReference>
<protein>
    <recommendedName>
        <fullName evidence="3">histidine kinase</fullName>
        <ecNumber evidence="3">2.7.13.3</ecNumber>
    </recommendedName>
</protein>
<dbReference type="PROSITE" id="PS50109">
    <property type="entry name" value="HIS_KIN"/>
    <property type="match status" value="1"/>
</dbReference>
<dbReference type="InterPro" id="IPR003594">
    <property type="entry name" value="HATPase_dom"/>
</dbReference>
<dbReference type="PROSITE" id="PS50112">
    <property type="entry name" value="PAS"/>
    <property type="match status" value="1"/>
</dbReference>
<dbReference type="Gene3D" id="1.10.287.130">
    <property type="match status" value="1"/>
</dbReference>
<dbReference type="CDD" id="cd00130">
    <property type="entry name" value="PAS"/>
    <property type="match status" value="1"/>
</dbReference>
<dbReference type="SMART" id="SM00388">
    <property type="entry name" value="HisKA"/>
    <property type="match status" value="1"/>
</dbReference>
<keyword evidence="5" id="KW-0597">Phosphoprotein</keyword>
<evidence type="ECO:0000259" key="17">
    <source>
        <dbReference type="PROSITE" id="PS50112"/>
    </source>
</evidence>
<dbReference type="EC" id="2.7.13.3" evidence="3"/>
<dbReference type="Proteomes" id="UP000228533">
    <property type="component" value="Unassembled WGS sequence"/>
</dbReference>
<dbReference type="GO" id="GO:0000155">
    <property type="term" value="F:phosphorelay sensor kinase activity"/>
    <property type="evidence" value="ECO:0007669"/>
    <property type="project" value="InterPro"/>
</dbReference>
<dbReference type="PANTHER" id="PTHR42878">
    <property type="entry name" value="TWO-COMPONENT HISTIDINE KINASE"/>
    <property type="match status" value="1"/>
</dbReference>
<dbReference type="Pfam" id="PF02518">
    <property type="entry name" value="HATPase_c"/>
    <property type="match status" value="1"/>
</dbReference>
<keyword evidence="10" id="KW-0067">ATP-binding</keyword>
<dbReference type="PROSITE" id="PS50113">
    <property type="entry name" value="PAC"/>
    <property type="match status" value="1"/>
</dbReference>
<dbReference type="InterPro" id="IPR005467">
    <property type="entry name" value="His_kinase_dom"/>
</dbReference>
<dbReference type="InterPro" id="IPR029151">
    <property type="entry name" value="Sensor-like_sf"/>
</dbReference>
<keyword evidence="8" id="KW-0547">Nucleotide-binding</keyword>
<comment type="catalytic activity">
    <reaction evidence="1">
        <text>ATP + protein L-histidine = ADP + protein N-phospho-L-histidine.</text>
        <dbReference type="EC" id="2.7.13.3"/>
    </reaction>
</comment>
<organism evidence="20 21">
    <name type="scientific">Candidatus Falkowbacteria bacterium CG10_big_fil_rev_8_21_14_0_10_37_14</name>
    <dbReference type="NCBI Taxonomy" id="1974561"/>
    <lineage>
        <taxon>Bacteria</taxon>
        <taxon>Candidatus Falkowiibacteriota</taxon>
    </lineage>
</organism>
<dbReference type="Pfam" id="PF00512">
    <property type="entry name" value="HisKA"/>
    <property type="match status" value="1"/>
</dbReference>
<dbReference type="InterPro" id="IPR003661">
    <property type="entry name" value="HisK_dim/P_dom"/>
</dbReference>
<dbReference type="InterPro" id="IPR004358">
    <property type="entry name" value="Sig_transdc_His_kin-like_C"/>
</dbReference>
<evidence type="ECO:0000256" key="14">
    <source>
        <dbReference type="SAM" id="Coils"/>
    </source>
</evidence>
<dbReference type="Pfam" id="PF02743">
    <property type="entry name" value="dCache_1"/>
    <property type="match status" value="1"/>
</dbReference>
<keyword evidence="6" id="KW-0808">Transferase</keyword>
<keyword evidence="11 15" id="KW-1133">Transmembrane helix</keyword>
<feature type="coiled-coil region" evidence="14">
    <location>
        <begin position="388"/>
        <end position="415"/>
    </location>
</feature>
<dbReference type="Gene3D" id="3.30.565.10">
    <property type="entry name" value="Histidine kinase-like ATPase, C-terminal domain"/>
    <property type="match status" value="1"/>
</dbReference>
<dbReference type="FunFam" id="3.30.565.10:FF:000006">
    <property type="entry name" value="Sensor histidine kinase WalK"/>
    <property type="match status" value="1"/>
</dbReference>
<dbReference type="EMBL" id="PFAM01000013">
    <property type="protein sequence ID" value="PIT96083.1"/>
    <property type="molecule type" value="Genomic_DNA"/>
</dbReference>
<dbReference type="GO" id="GO:0000156">
    <property type="term" value="F:phosphorelay response regulator activity"/>
    <property type="evidence" value="ECO:0007669"/>
    <property type="project" value="TreeGrafter"/>
</dbReference>
<gene>
    <name evidence="20" type="ORF">COT94_02360</name>
</gene>
<dbReference type="Pfam" id="PF13426">
    <property type="entry name" value="PAS_9"/>
    <property type="match status" value="1"/>
</dbReference>
<evidence type="ECO:0000313" key="20">
    <source>
        <dbReference type="EMBL" id="PIT96083.1"/>
    </source>
</evidence>
<dbReference type="GO" id="GO:0030295">
    <property type="term" value="F:protein kinase activator activity"/>
    <property type="evidence" value="ECO:0007669"/>
    <property type="project" value="TreeGrafter"/>
</dbReference>
<evidence type="ECO:0000256" key="1">
    <source>
        <dbReference type="ARBA" id="ARBA00000085"/>
    </source>
</evidence>
<dbReference type="InterPro" id="IPR001610">
    <property type="entry name" value="PAC"/>
</dbReference>
<dbReference type="AlphaFoldDB" id="A0A2M6WTG0"/>
<feature type="domain" description="PAS" evidence="17">
    <location>
        <begin position="429"/>
        <end position="473"/>
    </location>
</feature>
<dbReference type="SMART" id="SM00387">
    <property type="entry name" value="HATPase_c"/>
    <property type="match status" value="1"/>
</dbReference>
<evidence type="ECO:0000259" key="19">
    <source>
        <dbReference type="PROSITE" id="PS50885"/>
    </source>
</evidence>
<comment type="subcellular location">
    <subcellularLocation>
        <location evidence="2">Cell membrane</location>
        <topology evidence="2">Multi-pass membrane protein</topology>
    </subcellularLocation>
</comment>
<dbReference type="PRINTS" id="PR00344">
    <property type="entry name" value="BCTRLSENSOR"/>
</dbReference>
<evidence type="ECO:0000256" key="8">
    <source>
        <dbReference type="ARBA" id="ARBA00022741"/>
    </source>
</evidence>
<keyword evidence="13 15" id="KW-0472">Membrane</keyword>
<dbReference type="SMART" id="SM00091">
    <property type="entry name" value="PAS"/>
    <property type="match status" value="1"/>
</dbReference>
<dbReference type="CDD" id="cd12914">
    <property type="entry name" value="PDC1_DGC_like"/>
    <property type="match status" value="1"/>
</dbReference>
<dbReference type="GO" id="GO:0007234">
    <property type="term" value="P:osmosensory signaling via phosphorelay pathway"/>
    <property type="evidence" value="ECO:0007669"/>
    <property type="project" value="TreeGrafter"/>
</dbReference>
<evidence type="ECO:0000256" key="2">
    <source>
        <dbReference type="ARBA" id="ARBA00004651"/>
    </source>
</evidence>
<keyword evidence="4" id="KW-1003">Cell membrane</keyword>
<evidence type="ECO:0000256" key="9">
    <source>
        <dbReference type="ARBA" id="ARBA00022777"/>
    </source>
</evidence>
<dbReference type="Pfam" id="PF00672">
    <property type="entry name" value="HAMP"/>
    <property type="match status" value="1"/>
</dbReference>
<dbReference type="InterPro" id="IPR035965">
    <property type="entry name" value="PAS-like_dom_sf"/>
</dbReference>
<evidence type="ECO:0000259" key="16">
    <source>
        <dbReference type="PROSITE" id="PS50109"/>
    </source>
</evidence>
<dbReference type="SMART" id="SM00086">
    <property type="entry name" value="PAC"/>
    <property type="match status" value="1"/>
</dbReference>
<dbReference type="SUPFAM" id="SSF103190">
    <property type="entry name" value="Sensory domain-like"/>
    <property type="match status" value="1"/>
</dbReference>
<keyword evidence="12" id="KW-0902">Two-component regulatory system</keyword>
<evidence type="ECO:0000313" key="21">
    <source>
        <dbReference type="Proteomes" id="UP000228533"/>
    </source>
</evidence>